<evidence type="ECO:0000256" key="5">
    <source>
        <dbReference type="ARBA" id="ARBA00022741"/>
    </source>
</evidence>
<dbReference type="InterPro" id="IPR014729">
    <property type="entry name" value="Rossmann-like_a/b/a_fold"/>
</dbReference>
<evidence type="ECO:0000256" key="2">
    <source>
        <dbReference type="ARBA" id="ARBA00007145"/>
    </source>
</evidence>
<dbReference type="EMBL" id="UOGC01000135">
    <property type="protein sequence ID" value="VAX22201.1"/>
    <property type="molecule type" value="Genomic_DNA"/>
</dbReference>
<sequence>MTRSLRLALAQINPVVGDIKNNTSLIQSQLARAKAEYADVVALPELGISGYPAEDLLNRAPFIKKCGEATNKIAEDTKEITAIVGAPANINGVSNTAMILEGGKVSGAVLKTELPNYGVFDERRYFTPGTNGPLLKVGDCMIGISICEDIWVENSVLADQADEGVNLFINIAASPYREDGLNVRHKIASEIVARFKIPFAYINLVGGQDELVFDGRSFVMGANGEIIAEATAFAEDLLIVDIPVSESKGTPKREVIEVQPAPIKKPPITLTERRKIEDQNEEIYKAITLALSDYVGKNGFGDVVIASSGGIDSALTCAIAVDALGAEKVHTVSLPSPYSSEGSITDAKKLAENLGVEMISMPIGRLMEEYDTTLAQAFTGREPDVAEENIQARIRGALVMALSNKFNWLVLTTGNKSETAVGYCTLYGDMAGGFAIIKDLLKTKVYDLCRWRNKKAGYDIIPQHIIDKPPSAELRPDQKDIDSLPPYDVLDPILKEYIENEKSVDEIEKLGYSRELVLRIVHMLDASEYKRRQGPIGVKITQKSFGRDRRHPITTRYIEE</sequence>
<dbReference type="PANTHER" id="PTHR23090">
    <property type="entry name" value="NH 3 /GLUTAMINE-DEPENDENT NAD + SYNTHETASE"/>
    <property type="match status" value="1"/>
</dbReference>
<protein>
    <recommendedName>
        <fullName evidence="3">NAD(+) synthase (glutamine-hydrolyzing)</fullName>
        <ecNumber evidence="3">6.3.5.1</ecNumber>
    </recommendedName>
</protein>
<dbReference type="HAMAP" id="MF_02090">
    <property type="entry name" value="NadE_glutamine_dep"/>
    <property type="match status" value="1"/>
</dbReference>
<dbReference type="NCBIfam" id="NF010588">
    <property type="entry name" value="PRK13981.1"/>
    <property type="match status" value="1"/>
</dbReference>
<dbReference type="GO" id="GO:0003952">
    <property type="term" value="F:NAD+ synthase (glutamine-hydrolyzing) activity"/>
    <property type="evidence" value="ECO:0007669"/>
    <property type="project" value="UniProtKB-EC"/>
</dbReference>
<accession>A0A3B1C6D0</accession>
<dbReference type="FunFam" id="3.40.50.620:FF:000106">
    <property type="entry name" value="Glutamine-dependent NAD(+) synthetase"/>
    <property type="match status" value="1"/>
</dbReference>
<proteinExistence type="inferred from homology"/>
<name>A0A3B1C6D0_9ZZZZ</name>
<keyword evidence="4 9" id="KW-0436">Ligase</keyword>
<evidence type="ECO:0000256" key="6">
    <source>
        <dbReference type="ARBA" id="ARBA00022840"/>
    </source>
</evidence>
<dbReference type="InterPro" id="IPR022310">
    <property type="entry name" value="NAD/GMP_synthase"/>
</dbReference>
<dbReference type="InterPro" id="IPR003010">
    <property type="entry name" value="C-N_Hydrolase"/>
</dbReference>
<dbReference type="PANTHER" id="PTHR23090:SF9">
    <property type="entry name" value="GLUTAMINE-DEPENDENT NAD(+) SYNTHETASE"/>
    <property type="match status" value="1"/>
</dbReference>
<dbReference type="GO" id="GO:0005524">
    <property type="term" value="F:ATP binding"/>
    <property type="evidence" value="ECO:0007669"/>
    <property type="project" value="UniProtKB-KW"/>
</dbReference>
<comment type="pathway">
    <text evidence="1">Cofactor biosynthesis; NAD(+) biosynthesis; NAD(+) from deamido-NAD(+) (L-Gln route): step 1/1.</text>
</comment>
<dbReference type="GO" id="GO:0004359">
    <property type="term" value="F:glutaminase activity"/>
    <property type="evidence" value="ECO:0007669"/>
    <property type="project" value="InterPro"/>
</dbReference>
<comment type="similarity">
    <text evidence="2">In the C-terminal section; belongs to the NAD synthetase family.</text>
</comment>
<feature type="domain" description="CN hydrolase" evidence="8">
    <location>
        <begin position="5"/>
        <end position="244"/>
    </location>
</feature>
<dbReference type="Gene3D" id="3.60.110.10">
    <property type="entry name" value="Carbon-nitrogen hydrolase"/>
    <property type="match status" value="1"/>
</dbReference>
<keyword evidence="9" id="KW-0315">Glutamine amidotransferase</keyword>
<evidence type="ECO:0000256" key="7">
    <source>
        <dbReference type="ARBA" id="ARBA00023027"/>
    </source>
</evidence>
<dbReference type="GO" id="GO:0005737">
    <property type="term" value="C:cytoplasm"/>
    <property type="evidence" value="ECO:0007669"/>
    <property type="project" value="InterPro"/>
</dbReference>
<dbReference type="AlphaFoldDB" id="A0A3B1C6D0"/>
<dbReference type="SUPFAM" id="SSF56317">
    <property type="entry name" value="Carbon-nitrogen hydrolase"/>
    <property type="match status" value="1"/>
</dbReference>
<evidence type="ECO:0000256" key="3">
    <source>
        <dbReference type="ARBA" id="ARBA00012743"/>
    </source>
</evidence>
<evidence type="ECO:0000313" key="9">
    <source>
        <dbReference type="EMBL" id="VAX22201.1"/>
    </source>
</evidence>
<evidence type="ECO:0000256" key="4">
    <source>
        <dbReference type="ARBA" id="ARBA00022598"/>
    </source>
</evidence>
<dbReference type="GO" id="GO:0016740">
    <property type="term" value="F:transferase activity"/>
    <property type="evidence" value="ECO:0007669"/>
    <property type="project" value="UniProtKB-KW"/>
</dbReference>
<dbReference type="PROSITE" id="PS50263">
    <property type="entry name" value="CN_HYDROLASE"/>
    <property type="match status" value="1"/>
</dbReference>
<evidence type="ECO:0000259" key="8">
    <source>
        <dbReference type="PROSITE" id="PS50263"/>
    </source>
</evidence>
<dbReference type="EC" id="6.3.5.1" evidence="3"/>
<dbReference type="InterPro" id="IPR014445">
    <property type="entry name" value="Gln-dep_NAD_synthase"/>
</dbReference>
<dbReference type="InterPro" id="IPR003694">
    <property type="entry name" value="NAD_synthase"/>
</dbReference>
<keyword evidence="9" id="KW-0808">Transferase</keyword>
<keyword evidence="6" id="KW-0067">ATP-binding</keyword>
<dbReference type="UniPathway" id="UPA00253">
    <property type="reaction ID" value="UER00334"/>
</dbReference>
<reference evidence="9" key="1">
    <citation type="submission" date="2018-06" db="EMBL/GenBank/DDBJ databases">
        <authorList>
            <person name="Zhirakovskaya E."/>
        </authorList>
    </citation>
    <scope>NUCLEOTIDE SEQUENCE</scope>
</reference>
<keyword evidence="5" id="KW-0547">Nucleotide-binding</keyword>
<organism evidence="9">
    <name type="scientific">hydrothermal vent metagenome</name>
    <dbReference type="NCBI Taxonomy" id="652676"/>
    <lineage>
        <taxon>unclassified sequences</taxon>
        <taxon>metagenomes</taxon>
        <taxon>ecological metagenomes</taxon>
    </lineage>
</organism>
<dbReference type="CDD" id="cd00553">
    <property type="entry name" value="NAD_synthase"/>
    <property type="match status" value="1"/>
</dbReference>
<dbReference type="CDD" id="cd07570">
    <property type="entry name" value="GAT_Gln-NAD-synth"/>
    <property type="match status" value="1"/>
</dbReference>
<dbReference type="Gene3D" id="3.40.50.620">
    <property type="entry name" value="HUPs"/>
    <property type="match status" value="1"/>
</dbReference>
<dbReference type="InterPro" id="IPR036526">
    <property type="entry name" value="C-N_Hydrolase_sf"/>
</dbReference>
<dbReference type="PIRSF" id="PIRSF006630">
    <property type="entry name" value="NADS_GAT"/>
    <property type="match status" value="1"/>
</dbReference>
<evidence type="ECO:0000256" key="1">
    <source>
        <dbReference type="ARBA" id="ARBA00005188"/>
    </source>
</evidence>
<dbReference type="GO" id="GO:0009435">
    <property type="term" value="P:NAD+ biosynthetic process"/>
    <property type="evidence" value="ECO:0007669"/>
    <property type="project" value="UniProtKB-UniPathway"/>
</dbReference>
<dbReference type="Pfam" id="PF02540">
    <property type="entry name" value="NAD_synthase"/>
    <property type="match status" value="1"/>
</dbReference>
<dbReference type="Pfam" id="PF00795">
    <property type="entry name" value="CN_hydrolase"/>
    <property type="match status" value="1"/>
</dbReference>
<gene>
    <name evidence="9" type="ORF">MNBD_NITROSPINAE01-851</name>
</gene>
<keyword evidence="7" id="KW-0520">NAD</keyword>
<dbReference type="SUPFAM" id="SSF52402">
    <property type="entry name" value="Adenine nucleotide alpha hydrolases-like"/>
    <property type="match status" value="1"/>
</dbReference>
<dbReference type="NCBIfam" id="TIGR00552">
    <property type="entry name" value="nadE"/>
    <property type="match status" value="1"/>
</dbReference>